<evidence type="ECO:0000259" key="5">
    <source>
        <dbReference type="PROSITE" id="PS51462"/>
    </source>
</evidence>
<dbReference type="InterPro" id="IPR020476">
    <property type="entry name" value="Nudix_hydrolase"/>
</dbReference>
<feature type="compositionally biased region" description="Low complexity" evidence="4">
    <location>
        <begin position="174"/>
        <end position="188"/>
    </location>
</feature>
<dbReference type="InterPro" id="IPR000086">
    <property type="entry name" value="NUDIX_hydrolase_dom"/>
</dbReference>
<sequence>MINAARPLIAAGALFTDRLGRILLVEPTYKPDWEIPGGVVEPGETPWEACRREVMEELSLETTPGRLLVVDWAPLNTEPRTLFIFDGGRLNPAQTHFTLQESEIRSTRFVTPDEFDTRCAPAWPAASTPPWQRHWPGTRGTWNTATPTRPDTCRHHTGHRPPPEENSPGGRGGAPARATTPAAAVDAG</sequence>
<protein>
    <submittedName>
        <fullName evidence="6">NUDIX domain-containing protein</fullName>
    </submittedName>
</protein>
<dbReference type="InterPro" id="IPR015797">
    <property type="entry name" value="NUDIX_hydrolase-like_dom_sf"/>
</dbReference>
<dbReference type="PANTHER" id="PTHR43046">
    <property type="entry name" value="GDP-MANNOSE MANNOSYL HYDROLASE"/>
    <property type="match status" value="1"/>
</dbReference>
<evidence type="ECO:0000256" key="1">
    <source>
        <dbReference type="ARBA" id="ARBA00001946"/>
    </source>
</evidence>
<evidence type="ECO:0000256" key="4">
    <source>
        <dbReference type="SAM" id="MobiDB-lite"/>
    </source>
</evidence>
<keyword evidence="7" id="KW-1185">Reference proteome</keyword>
<evidence type="ECO:0000313" key="6">
    <source>
        <dbReference type="EMBL" id="MFC7617860.1"/>
    </source>
</evidence>
<dbReference type="Gene3D" id="3.90.79.10">
    <property type="entry name" value="Nucleoside Triphosphate Pyrophosphohydrolase"/>
    <property type="match status" value="1"/>
</dbReference>
<dbReference type="Pfam" id="PF00293">
    <property type="entry name" value="NUDIX"/>
    <property type="match status" value="1"/>
</dbReference>
<evidence type="ECO:0000256" key="2">
    <source>
        <dbReference type="ARBA" id="ARBA00022801"/>
    </source>
</evidence>
<reference evidence="7" key="1">
    <citation type="journal article" date="2019" name="Int. J. Syst. Evol. Microbiol.">
        <title>The Global Catalogue of Microorganisms (GCM) 10K type strain sequencing project: providing services to taxonomists for standard genome sequencing and annotation.</title>
        <authorList>
            <consortium name="The Broad Institute Genomics Platform"/>
            <consortium name="The Broad Institute Genome Sequencing Center for Infectious Disease"/>
            <person name="Wu L."/>
            <person name="Ma J."/>
        </authorList>
    </citation>
    <scope>NUCLEOTIDE SEQUENCE [LARGE SCALE GENOMIC DNA]</scope>
    <source>
        <strain evidence="7">JCM 17695</strain>
    </source>
</reference>
<feature type="region of interest" description="Disordered" evidence="4">
    <location>
        <begin position="122"/>
        <end position="188"/>
    </location>
</feature>
<keyword evidence="3" id="KW-0460">Magnesium</keyword>
<name>A0ABW2TYS0_9PSEU</name>
<proteinExistence type="predicted"/>
<organism evidence="6 7">
    <name type="scientific">Actinokineospora soli</name>
    <dbReference type="NCBI Taxonomy" id="1048753"/>
    <lineage>
        <taxon>Bacteria</taxon>
        <taxon>Bacillati</taxon>
        <taxon>Actinomycetota</taxon>
        <taxon>Actinomycetes</taxon>
        <taxon>Pseudonocardiales</taxon>
        <taxon>Pseudonocardiaceae</taxon>
        <taxon>Actinokineospora</taxon>
    </lineage>
</organism>
<dbReference type="EMBL" id="JBHTEY010000004">
    <property type="protein sequence ID" value="MFC7617860.1"/>
    <property type="molecule type" value="Genomic_DNA"/>
</dbReference>
<dbReference type="PRINTS" id="PR00502">
    <property type="entry name" value="NUDIXFAMILY"/>
</dbReference>
<dbReference type="SUPFAM" id="SSF55811">
    <property type="entry name" value="Nudix"/>
    <property type="match status" value="1"/>
</dbReference>
<accession>A0ABW2TYS0</accession>
<comment type="caution">
    <text evidence="6">The sequence shown here is derived from an EMBL/GenBank/DDBJ whole genome shotgun (WGS) entry which is preliminary data.</text>
</comment>
<feature type="compositionally biased region" description="Polar residues" evidence="4">
    <location>
        <begin position="140"/>
        <end position="149"/>
    </location>
</feature>
<evidence type="ECO:0000313" key="7">
    <source>
        <dbReference type="Proteomes" id="UP001596512"/>
    </source>
</evidence>
<dbReference type="CDD" id="cd18876">
    <property type="entry name" value="NUDIX_Hydrolase"/>
    <property type="match status" value="1"/>
</dbReference>
<keyword evidence="2" id="KW-0378">Hydrolase</keyword>
<feature type="compositionally biased region" description="Low complexity" evidence="4">
    <location>
        <begin position="122"/>
        <end position="131"/>
    </location>
</feature>
<comment type="cofactor">
    <cofactor evidence="1">
        <name>Mg(2+)</name>
        <dbReference type="ChEBI" id="CHEBI:18420"/>
    </cofactor>
</comment>
<evidence type="ECO:0000256" key="3">
    <source>
        <dbReference type="ARBA" id="ARBA00022842"/>
    </source>
</evidence>
<feature type="domain" description="Nudix hydrolase" evidence="5">
    <location>
        <begin position="5"/>
        <end position="133"/>
    </location>
</feature>
<dbReference type="Proteomes" id="UP001596512">
    <property type="component" value="Unassembled WGS sequence"/>
</dbReference>
<dbReference type="PROSITE" id="PS51462">
    <property type="entry name" value="NUDIX"/>
    <property type="match status" value="1"/>
</dbReference>
<dbReference type="PANTHER" id="PTHR43046:SF12">
    <property type="entry name" value="GDP-MANNOSE MANNOSYL HYDROLASE"/>
    <property type="match status" value="1"/>
</dbReference>
<gene>
    <name evidence="6" type="ORF">ACFQV2_35080</name>
</gene>